<accession>A0A562D5P9</accession>
<evidence type="ECO:0000313" key="2">
    <source>
        <dbReference type="EMBL" id="TWH05087.1"/>
    </source>
</evidence>
<evidence type="ECO:0000256" key="1">
    <source>
        <dbReference type="SAM" id="MobiDB-lite"/>
    </source>
</evidence>
<comment type="caution">
    <text evidence="2">The sequence shown here is derived from an EMBL/GenBank/DDBJ whole genome shotgun (WGS) entry which is preliminary data.</text>
</comment>
<name>A0A562D5P9_9GAMM</name>
<dbReference type="EMBL" id="VLJS01000096">
    <property type="protein sequence ID" value="TWH05087.1"/>
    <property type="molecule type" value="Genomic_DNA"/>
</dbReference>
<dbReference type="AlphaFoldDB" id="A0A562D5P9"/>
<evidence type="ECO:0000313" key="3">
    <source>
        <dbReference type="Proteomes" id="UP000321583"/>
    </source>
</evidence>
<organism evidence="2 3">
    <name type="scientific">Pseudoxanthomonas taiwanensis J19</name>
    <dbReference type="NCBI Taxonomy" id="935569"/>
    <lineage>
        <taxon>Bacteria</taxon>
        <taxon>Pseudomonadati</taxon>
        <taxon>Pseudomonadota</taxon>
        <taxon>Gammaproteobacteria</taxon>
        <taxon>Lysobacterales</taxon>
        <taxon>Lysobacteraceae</taxon>
        <taxon>Pseudoxanthomonas</taxon>
    </lineage>
</organism>
<feature type="region of interest" description="Disordered" evidence="1">
    <location>
        <begin position="7"/>
        <end position="58"/>
    </location>
</feature>
<proteinExistence type="predicted"/>
<keyword evidence="3" id="KW-1185">Reference proteome</keyword>
<protein>
    <submittedName>
        <fullName evidence="2">Uncharacterized protein</fullName>
    </submittedName>
</protein>
<dbReference type="Proteomes" id="UP000321583">
    <property type="component" value="Unassembled WGS sequence"/>
</dbReference>
<sequence length="261" mass="28248">MVCTLAVSSAPRAGRVTPPGTITPGRSPQPARASIIAGRPLSQVAMPSTPRRVGSERTRRRMVIAASLRYGRLSNMPVVPWVRPSHGSEHITENGRPPLAANVSAAARTRRSISQWPVCRPSATGWPSPARRPPWVLTIRYGSRAISLARQPMPAFWVMPNRCPLGAWRSIVSSIGRRPGGPSPEVRVSARAVPSPRITPRASACIVHLMRRRWSTCRPPGATGCRWDWHRAAPAAAGAGARCRSCATRRSAAARPGCRPR</sequence>
<reference evidence="2 3" key="1">
    <citation type="submission" date="2019-07" db="EMBL/GenBank/DDBJ databases">
        <title>Genome sequencing of lignin-degrading bacterial isolates.</title>
        <authorList>
            <person name="Gladden J."/>
        </authorList>
    </citation>
    <scope>NUCLEOTIDE SEQUENCE [LARGE SCALE GENOMIC DNA]</scope>
    <source>
        <strain evidence="2 3">J19</strain>
    </source>
</reference>
<gene>
    <name evidence="2" type="ORF">L613_006400000110</name>
</gene>